<dbReference type="EMBL" id="PQXH01000011">
    <property type="protein sequence ID" value="TGO18258.1"/>
    <property type="molecule type" value="Genomic_DNA"/>
</dbReference>
<sequence length="151" mass="16770">MKGYLTLDLQMCGSAGIVTSPVDYTESVSRNSVNRLPLIPAQGVATTYFQPQSKLTCGNIETAKIIGPRMLSTCTDRHIHAYQRRSLRHGENDAAAPANEYLTCNWHTDPEFSVRQDKRRSMSRDASLDGMCNATGLVVDGYRLEMGQRTI</sequence>
<proteinExistence type="predicted"/>
<name>A0A4Z1F423_9HELO</name>
<organism evidence="1 2">
    <name type="scientific">Botrytis tulipae</name>
    <dbReference type="NCBI Taxonomy" id="87230"/>
    <lineage>
        <taxon>Eukaryota</taxon>
        <taxon>Fungi</taxon>
        <taxon>Dikarya</taxon>
        <taxon>Ascomycota</taxon>
        <taxon>Pezizomycotina</taxon>
        <taxon>Leotiomycetes</taxon>
        <taxon>Helotiales</taxon>
        <taxon>Sclerotiniaceae</taxon>
        <taxon>Botrytis</taxon>
    </lineage>
</organism>
<accession>A0A4Z1F423</accession>
<dbReference type="OrthoDB" id="10346023at2759"/>
<evidence type="ECO:0000313" key="2">
    <source>
        <dbReference type="Proteomes" id="UP000297777"/>
    </source>
</evidence>
<reference evidence="1 2" key="1">
    <citation type="submission" date="2017-12" db="EMBL/GenBank/DDBJ databases">
        <title>Comparative genomics of Botrytis spp.</title>
        <authorList>
            <person name="Valero-Jimenez C.A."/>
            <person name="Tapia P."/>
            <person name="Veloso J."/>
            <person name="Silva-Moreno E."/>
            <person name="Staats M."/>
            <person name="Valdes J.H."/>
            <person name="Van Kan J.A.L."/>
        </authorList>
    </citation>
    <scope>NUCLEOTIDE SEQUENCE [LARGE SCALE GENOMIC DNA]</scope>
    <source>
        <strain evidence="1 2">Bt9001</strain>
    </source>
</reference>
<comment type="caution">
    <text evidence="1">The sequence shown here is derived from an EMBL/GenBank/DDBJ whole genome shotgun (WGS) entry which is preliminary data.</text>
</comment>
<keyword evidence="2" id="KW-1185">Reference proteome</keyword>
<gene>
    <name evidence="1" type="ORF">BTUL_0011g00640</name>
</gene>
<dbReference type="Proteomes" id="UP000297777">
    <property type="component" value="Unassembled WGS sequence"/>
</dbReference>
<evidence type="ECO:0000313" key="1">
    <source>
        <dbReference type="EMBL" id="TGO18258.1"/>
    </source>
</evidence>
<protein>
    <submittedName>
        <fullName evidence="1">Uncharacterized protein</fullName>
    </submittedName>
</protein>
<dbReference type="AlphaFoldDB" id="A0A4Z1F423"/>